<protein>
    <recommendedName>
        <fullName evidence="1">KIB1-4 beta-propeller domain-containing protein</fullName>
    </recommendedName>
</protein>
<dbReference type="PANTHER" id="PTHR33165:SF99">
    <property type="entry name" value="DUF295 DOMAIN-CONTAINING PROTEIN"/>
    <property type="match status" value="1"/>
</dbReference>
<dbReference type="Gramene" id="TraesMAC6A03G03284930.1">
    <property type="protein sequence ID" value="TraesMAC6A03G03284930.1.CDS1"/>
    <property type="gene ID" value="TraesMAC6A03G03284930"/>
</dbReference>
<reference evidence="2" key="1">
    <citation type="submission" date="2018-08" db="EMBL/GenBank/DDBJ databases">
        <authorList>
            <person name="Rossello M."/>
        </authorList>
    </citation>
    <scope>NUCLEOTIDE SEQUENCE [LARGE SCALE GENOMIC DNA]</scope>
    <source>
        <strain evidence="2">cv. Chinese Spring</strain>
    </source>
</reference>
<dbReference type="Gramene" id="TraesSYM6A03G03226380.1">
    <property type="protein sequence ID" value="TraesSYM6A03G03226380.1.CDS1"/>
    <property type="gene ID" value="TraesSYM6A03G03226380"/>
</dbReference>
<keyword evidence="3" id="KW-1185">Reference proteome</keyword>
<dbReference type="OMA" id="SQWIVID"/>
<dbReference type="Pfam" id="PF03478">
    <property type="entry name" value="Beta-prop_KIB1-4"/>
    <property type="match status" value="1"/>
</dbReference>
<dbReference type="Gramene" id="TraesARI6A03G03241010.1">
    <property type="protein sequence ID" value="TraesARI6A03G03241010.1.CDS1"/>
    <property type="gene ID" value="TraesARI6A03G03241010"/>
</dbReference>
<dbReference type="Gramene" id="TraesLDM6A03G03288960.1">
    <property type="protein sequence ID" value="TraesLDM6A03G03288960.1.CDS1"/>
    <property type="gene ID" value="TraesLDM6A03G03288960"/>
</dbReference>
<dbReference type="Gramene" id="TraesSTA6A03G03276310.1">
    <property type="protein sequence ID" value="TraesSTA6A03G03276310.1.CDS1"/>
    <property type="gene ID" value="TraesSTA6A03G03276310"/>
</dbReference>
<dbReference type="EnsemblPlants" id="TraesCS6A02G141000.1">
    <property type="protein sequence ID" value="TraesCS6A02G141000.1.cds1"/>
    <property type="gene ID" value="TraesCS6A02G141000"/>
</dbReference>
<dbReference type="Gramene" id="TraesLAC6A03G03240350.1">
    <property type="protein sequence ID" value="TraesLAC6A03G03240350.1.CDS1"/>
    <property type="gene ID" value="TraesLAC6A03G03240350"/>
</dbReference>
<name>A0A3B6NNV7_WHEAT</name>
<proteinExistence type="predicted"/>
<evidence type="ECO:0000313" key="3">
    <source>
        <dbReference type="Proteomes" id="UP000019116"/>
    </source>
</evidence>
<dbReference type="Gramene" id="TraesROB_scaffold_088953_01G000100.1">
    <property type="protein sequence ID" value="TraesROB_scaffold_088953_01G000100.1"/>
    <property type="gene ID" value="TraesROB_scaffold_088953_01G000100"/>
</dbReference>
<accession>A0A3B6NNV7</accession>
<dbReference type="Gramene" id="TraesNOR6A03G03317130.1">
    <property type="protein sequence ID" value="TraesNOR6A03G03317130.1.CDS1"/>
    <property type="gene ID" value="TraesNOR6A03G03317130"/>
</dbReference>
<evidence type="ECO:0000313" key="2">
    <source>
        <dbReference type="EnsemblPlants" id="TraesCS6A02G141000.1.cds1"/>
    </source>
</evidence>
<dbReference type="OrthoDB" id="600273at2759"/>
<evidence type="ECO:0000259" key="1">
    <source>
        <dbReference type="Pfam" id="PF03478"/>
    </source>
</evidence>
<dbReference type="Gramene" id="TraesCS6A03G0334500.1">
    <property type="protein sequence ID" value="TraesCS6A03G0334500.1.CDS1"/>
    <property type="gene ID" value="TraesCS6A03G0334500"/>
</dbReference>
<dbReference type="InterPro" id="IPR005174">
    <property type="entry name" value="KIB1-4_b-propeller"/>
</dbReference>
<dbReference type="Proteomes" id="UP000019116">
    <property type="component" value="Chromosome 6A"/>
</dbReference>
<organism evidence="2">
    <name type="scientific">Triticum aestivum</name>
    <name type="common">Wheat</name>
    <dbReference type="NCBI Taxonomy" id="4565"/>
    <lineage>
        <taxon>Eukaryota</taxon>
        <taxon>Viridiplantae</taxon>
        <taxon>Streptophyta</taxon>
        <taxon>Embryophyta</taxon>
        <taxon>Tracheophyta</taxon>
        <taxon>Spermatophyta</taxon>
        <taxon>Magnoliopsida</taxon>
        <taxon>Liliopsida</taxon>
        <taxon>Poales</taxon>
        <taxon>Poaceae</taxon>
        <taxon>BOP clade</taxon>
        <taxon>Pooideae</taxon>
        <taxon>Triticodae</taxon>
        <taxon>Triticeae</taxon>
        <taxon>Triticinae</taxon>
        <taxon>Triticum</taxon>
    </lineage>
</organism>
<dbReference type="Gramene" id="TraesCS6A02G141000.1">
    <property type="protein sequence ID" value="TraesCS6A02G141000.1.cds1"/>
    <property type="gene ID" value="TraesCS6A02G141000"/>
</dbReference>
<dbReference type="Gramene" id="TraesJAG6A03G03280320.1">
    <property type="protein sequence ID" value="TraesJAG6A03G03280320.1.CDS1"/>
    <property type="gene ID" value="TraesJAG6A03G03280320"/>
</dbReference>
<dbReference type="PANTHER" id="PTHR33165">
    <property type="entry name" value="F-BOX DOMAIN CONTAINING PROTEIN-LIKE-RELATED"/>
    <property type="match status" value="1"/>
</dbReference>
<dbReference type="AlphaFoldDB" id="A0A3B6NNV7"/>
<dbReference type="Gramene" id="TraesJUL6A03G03311840.1">
    <property type="protein sequence ID" value="TraesJUL6A03G03311840.1.CDS1"/>
    <property type="gene ID" value="TraesJUL6A03G03311840"/>
</dbReference>
<reference evidence="2" key="2">
    <citation type="submission" date="2018-10" db="UniProtKB">
        <authorList>
            <consortium name="EnsemblPlants"/>
        </authorList>
    </citation>
    <scope>IDENTIFICATION</scope>
</reference>
<sequence length="330" mass="37435">MAAAACWSSLPSDLINRITDCLLATNDIDCYVDFRAVCSNWRSATVNPMNTSGLCFRPRLWIMLDEVFENYARILVNTATGRVIRKDLPLLRNYYVIATTAGGFFVLADRKYHHAARLLNPFTGHLIRFKAPVPFELDVAAAVSGPSPTLILISDRSRRQYRADPSSECFAVYEDQYTYPVTRLAVLGGMYADGVQGSLPPIPDVVAKKIFHLMGMFGVEPSEMYSDDLIDNFAGYIPQMIHANRCFLVKFDGEVFVIFKLRHHMEVFKMDTERDLLEPVKSIGNLVIFIGYRRCLIVNAEKFTSIDANCIYYIRSIDYSIHIYSLLFGL</sequence>
<dbReference type="Gramene" id="TraesWEE_scaffold_137815_01G000100.1">
    <property type="protein sequence ID" value="TraesWEE_scaffold_137815_01G000100.1"/>
    <property type="gene ID" value="TraesWEE_scaffold_137815_01G000100"/>
</dbReference>
<feature type="domain" description="KIB1-4 beta-propeller" evidence="1">
    <location>
        <begin position="81"/>
        <end position="324"/>
    </location>
</feature>